<reference evidence="2" key="2">
    <citation type="submission" date="2015-01" db="EMBL/GenBank/DDBJ databases">
        <title>Evolutionary Origins and Diversification of the Mycorrhizal Mutualists.</title>
        <authorList>
            <consortium name="DOE Joint Genome Institute"/>
            <consortium name="Mycorrhizal Genomics Consortium"/>
            <person name="Kohler A."/>
            <person name="Kuo A."/>
            <person name="Nagy L.G."/>
            <person name="Floudas D."/>
            <person name="Copeland A."/>
            <person name="Barry K.W."/>
            <person name="Cichocki N."/>
            <person name="Veneault-Fourrey C."/>
            <person name="LaButti K."/>
            <person name="Lindquist E.A."/>
            <person name="Lipzen A."/>
            <person name="Lundell T."/>
            <person name="Morin E."/>
            <person name="Murat C."/>
            <person name="Riley R."/>
            <person name="Ohm R."/>
            <person name="Sun H."/>
            <person name="Tunlid A."/>
            <person name="Henrissat B."/>
            <person name="Grigoriev I.V."/>
            <person name="Hibbett D.S."/>
            <person name="Martin F."/>
        </authorList>
    </citation>
    <scope>NUCLEOTIDE SEQUENCE [LARGE SCALE GENOMIC DNA]</scope>
    <source>
        <strain evidence="2">Foug A</strain>
    </source>
</reference>
<accession>A0A0C2ZBN2</accession>
<dbReference type="InParanoid" id="A0A0C2ZBN2"/>
<sequence length="139" mass="15912">MGVFTLDFDDCQCLFESRIPVWLIQKWSIVLNDINMHKIVEITRPSGIVTEPQEFCVGQILKWDSRWYYAGESRHWQTQHGPTVGLEQFVPLPGHNVDNTNSSVGGQQDLVQVLSNVRVFLPTLRSCTVHKFNVSDLAR</sequence>
<protein>
    <submittedName>
        <fullName evidence="1">Uncharacterized protein</fullName>
    </submittedName>
</protein>
<dbReference type="OrthoDB" id="2691123at2759"/>
<dbReference type="HOGENOM" id="CLU_1846295_0_0_1"/>
<reference evidence="1 2" key="1">
    <citation type="submission" date="2014-04" db="EMBL/GenBank/DDBJ databases">
        <authorList>
            <consortium name="DOE Joint Genome Institute"/>
            <person name="Kuo A."/>
            <person name="Kohler A."/>
            <person name="Nagy L.G."/>
            <person name="Floudas D."/>
            <person name="Copeland A."/>
            <person name="Barry K.W."/>
            <person name="Cichocki N."/>
            <person name="Veneault-Fourrey C."/>
            <person name="LaButti K."/>
            <person name="Lindquist E.A."/>
            <person name="Lipzen A."/>
            <person name="Lundell T."/>
            <person name="Morin E."/>
            <person name="Murat C."/>
            <person name="Sun H."/>
            <person name="Tunlid A."/>
            <person name="Henrissat B."/>
            <person name="Grigoriev I.V."/>
            <person name="Hibbett D.S."/>
            <person name="Martin F."/>
            <person name="Nordberg H.P."/>
            <person name="Cantor M.N."/>
            <person name="Hua S.X."/>
        </authorList>
    </citation>
    <scope>NUCLEOTIDE SEQUENCE [LARGE SCALE GENOMIC DNA]</scope>
    <source>
        <strain evidence="1 2">Foug A</strain>
    </source>
</reference>
<dbReference type="AlphaFoldDB" id="A0A0C2ZBN2"/>
<evidence type="ECO:0000313" key="1">
    <source>
        <dbReference type="EMBL" id="KIM50442.1"/>
    </source>
</evidence>
<gene>
    <name evidence="1" type="ORF">SCLCIDRAFT_145502</name>
</gene>
<organism evidence="1 2">
    <name type="scientific">Scleroderma citrinum Foug A</name>
    <dbReference type="NCBI Taxonomy" id="1036808"/>
    <lineage>
        <taxon>Eukaryota</taxon>
        <taxon>Fungi</taxon>
        <taxon>Dikarya</taxon>
        <taxon>Basidiomycota</taxon>
        <taxon>Agaricomycotina</taxon>
        <taxon>Agaricomycetes</taxon>
        <taxon>Agaricomycetidae</taxon>
        <taxon>Boletales</taxon>
        <taxon>Sclerodermatineae</taxon>
        <taxon>Sclerodermataceae</taxon>
        <taxon>Scleroderma</taxon>
    </lineage>
</organism>
<keyword evidence="2" id="KW-1185">Reference proteome</keyword>
<dbReference type="Proteomes" id="UP000053989">
    <property type="component" value="Unassembled WGS sequence"/>
</dbReference>
<proteinExistence type="predicted"/>
<name>A0A0C2ZBN2_9AGAM</name>
<dbReference type="EMBL" id="KN822436">
    <property type="protein sequence ID" value="KIM50442.1"/>
    <property type="molecule type" value="Genomic_DNA"/>
</dbReference>
<evidence type="ECO:0000313" key="2">
    <source>
        <dbReference type="Proteomes" id="UP000053989"/>
    </source>
</evidence>